<proteinExistence type="predicted"/>
<evidence type="ECO:0000313" key="2">
    <source>
        <dbReference type="EMBL" id="SDE77084.1"/>
    </source>
</evidence>
<evidence type="ECO:0000313" key="3">
    <source>
        <dbReference type="Proteomes" id="UP000182427"/>
    </source>
</evidence>
<reference evidence="3" key="1">
    <citation type="submission" date="2016-10" db="EMBL/GenBank/DDBJ databases">
        <authorList>
            <person name="Varghese N."/>
            <person name="Submissions S."/>
        </authorList>
    </citation>
    <scope>NUCLEOTIDE SEQUENCE [LARGE SCALE GENOMIC DNA]</scope>
    <source>
        <strain evidence="3">GAS232</strain>
    </source>
</reference>
<organism evidence="2 3">
    <name type="scientific">Terriglobus roseus</name>
    <dbReference type="NCBI Taxonomy" id="392734"/>
    <lineage>
        <taxon>Bacteria</taxon>
        <taxon>Pseudomonadati</taxon>
        <taxon>Acidobacteriota</taxon>
        <taxon>Terriglobia</taxon>
        <taxon>Terriglobales</taxon>
        <taxon>Acidobacteriaceae</taxon>
        <taxon>Terriglobus</taxon>
    </lineage>
</organism>
<dbReference type="EMBL" id="LT629690">
    <property type="protein sequence ID" value="SDE77084.1"/>
    <property type="molecule type" value="Genomic_DNA"/>
</dbReference>
<dbReference type="RefSeq" id="WP_083343662.1">
    <property type="nucleotide sequence ID" value="NZ_LT629690.1"/>
</dbReference>
<dbReference type="OrthoDB" id="127238at2"/>
<keyword evidence="1" id="KW-0732">Signal</keyword>
<keyword evidence="3" id="KW-1185">Reference proteome</keyword>
<dbReference type="NCBIfam" id="TIGR03436">
    <property type="entry name" value="acidobact_VWFA"/>
    <property type="match status" value="1"/>
</dbReference>
<evidence type="ECO:0000256" key="1">
    <source>
        <dbReference type="SAM" id="SignalP"/>
    </source>
</evidence>
<dbReference type="AlphaFoldDB" id="A0A1G7FMK6"/>
<dbReference type="InterPro" id="IPR017802">
    <property type="entry name" value="VWFA-rel_acidobac-type"/>
</dbReference>
<name>A0A1G7FMK6_9BACT</name>
<feature type="chain" id="PRO_5009241001" evidence="1">
    <location>
        <begin position="19"/>
        <end position="717"/>
    </location>
</feature>
<gene>
    <name evidence="2" type="ORF">SAMN05444167_0391</name>
</gene>
<protein>
    <submittedName>
        <fullName evidence="2">VWFA-related domain-containing protein</fullName>
    </submittedName>
</protein>
<dbReference type="Proteomes" id="UP000182427">
    <property type="component" value="Chromosome I"/>
</dbReference>
<sequence>MKSLVLIATLALANSALSQQIGTNQPQGQDGSYTLSVKSQLVTEAVVIKDKSGKFIPNLTANDFTVTEDGTPQKIRVFEHESLPVDAEPLPKQDPNDEQVKIYKRLARTSFQQSAQYKDKRLIAMYFDMSAMRPDDQLRALQSAEKFIRTQMTSADMVSILRYQVGSVDVLLDFSQDRNKMLSILETMIVGEGQGNDETVSDDSSADTGAAFGQDSGEFNIFNTDRQLSALQTAASMLGAMNEKKILLYFASGLRLNGNDNQAQLHATVEAAVKSGVSFWPIDARGLVATPPLGDASQGSPGGQGMYSGTAATAVNDRFQQSQDTLYALAADTGGKAFFDNNDLDAGIVRAQKAITDYYLIGYYTTNTSLNGAFRKIKITVADSLNASLDYRKGYYANKEFGKFNGTEKERQLEDALMLGDPITELTIAMELNYFQLNRAEYFVPLTVKIPGRELALAKKFGSEHTVIDFVCEIKDEIGGNTVTNLRDNVDVKISDATAAELAKRPIEYSTGFTLLPGRYSIKFLARDDETGRIGTYQTSFIIPNLNKETKKLPISSVILSNQRVDTKSALFNTMKGKDQAKADAVNPLMSAEGKLIPSVTRVFRTDRDLEILLQAYQGAPAAPATAPATPGAAAPAASARGPLVAYVSVFRDGKKAMETQAVKAEPIAESRLGTTPIRMKVALTNLTAGEYDIQVTVLDPAGNRIATWRGPMAIAR</sequence>
<feature type="signal peptide" evidence="1">
    <location>
        <begin position="1"/>
        <end position="18"/>
    </location>
</feature>
<accession>A0A1G7FMK6</accession>